<dbReference type="RefSeq" id="WP_147930209.1">
    <property type="nucleotide sequence ID" value="NZ_VOXD01000009.1"/>
</dbReference>
<accession>A0A5C7FGR2</accession>
<dbReference type="Proteomes" id="UP000321907">
    <property type="component" value="Unassembled WGS sequence"/>
</dbReference>
<dbReference type="Pfam" id="PF13970">
    <property type="entry name" value="DUF4221"/>
    <property type="match status" value="1"/>
</dbReference>
<proteinExistence type="predicted"/>
<dbReference type="EMBL" id="VOXD01000009">
    <property type="protein sequence ID" value="TXF90170.1"/>
    <property type="molecule type" value="Genomic_DNA"/>
</dbReference>
<organism evidence="1 2">
    <name type="scientific">Neolewinella aurantiaca</name>
    <dbReference type="NCBI Taxonomy" id="2602767"/>
    <lineage>
        <taxon>Bacteria</taxon>
        <taxon>Pseudomonadati</taxon>
        <taxon>Bacteroidota</taxon>
        <taxon>Saprospiria</taxon>
        <taxon>Saprospirales</taxon>
        <taxon>Lewinellaceae</taxon>
        <taxon>Neolewinella</taxon>
    </lineage>
</organism>
<dbReference type="AlphaFoldDB" id="A0A5C7FGR2"/>
<dbReference type="InterPro" id="IPR025316">
    <property type="entry name" value="DUF4221"/>
</dbReference>
<gene>
    <name evidence="1" type="ORF">FUA23_08005</name>
</gene>
<protein>
    <submittedName>
        <fullName evidence="1">DUF4221 domain-containing protein</fullName>
    </submittedName>
</protein>
<sequence length="374" mass="42538">MLKKLCAFFVSVLIISCGRGKGDDMGVKELYGSVAVNSCMTMRPDFTFNYQNISGFSKSNVNGDVYLTSLSSDEIYTFEAETGLLVNKRKLEKEGPFAIGSISSFDGVYYMNKDSILYSSNSQNKIFLLTPSAVEVVVDFSNVSNVRLASAFRNAPVEGKNHILFPIYPNTKEDIGKGFAFVAIRKDLKGYDQVVDFAPAYDGKFYGTTPYFYWPSVTFNSESDSYIASFPVSHAVFEYDSRFKLKKKHNTYHEIIGPIEEFPYALDPEGNPSRGDDGIYYRETNHFCNIYYLYGKDVYFRFGIIADPENNERELCVFVYNNDFTQSKTLKLSADYVEGSMFALDDKMFILNETKLISERTVKLPYDCFTFEPN</sequence>
<name>A0A5C7FGR2_9BACT</name>
<dbReference type="PROSITE" id="PS51257">
    <property type="entry name" value="PROKAR_LIPOPROTEIN"/>
    <property type="match status" value="1"/>
</dbReference>
<evidence type="ECO:0000313" key="2">
    <source>
        <dbReference type="Proteomes" id="UP000321907"/>
    </source>
</evidence>
<reference evidence="1 2" key="1">
    <citation type="submission" date="2019-08" db="EMBL/GenBank/DDBJ databases">
        <title>Lewinella sp. strain SSH13 Genome sequencing and assembly.</title>
        <authorList>
            <person name="Kim I."/>
        </authorList>
    </citation>
    <scope>NUCLEOTIDE SEQUENCE [LARGE SCALE GENOMIC DNA]</scope>
    <source>
        <strain evidence="1 2">SSH13</strain>
    </source>
</reference>
<comment type="caution">
    <text evidence="1">The sequence shown here is derived from an EMBL/GenBank/DDBJ whole genome shotgun (WGS) entry which is preliminary data.</text>
</comment>
<dbReference type="OrthoDB" id="833511at2"/>
<keyword evidence="2" id="KW-1185">Reference proteome</keyword>
<evidence type="ECO:0000313" key="1">
    <source>
        <dbReference type="EMBL" id="TXF90170.1"/>
    </source>
</evidence>